<name>A0A813EJQ1_POLGL</name>
<feature type="region of interest" description="Disordered" evidence="1">
    <location>
        <begin position="116"/>
        <end position="139"/>
    </location>
</feature>
<feature type="signal peptide" evidence="2">
    <location>
        <begin position="1"/>
        <end position="25"/>
    </location>
</feature>
<evidence type="ECO:0000256" key="1">
    <source>
        <dbReference type="SAM" id="MobiDB-lite"/>
    </source>
</evidence>
<protein>
    <submittedName>
        <fullName evidence="3">Uncharacterized protein</fullName>
    </submittedName>
</protein>
<dbReference type="EMBL" id="CAJNNV010010280">
    <property type="protein sequence ID" value="CAE8598454.1"/>
    <property type="molecule type" value="Genomic_DNA"/>
</dbReference>
<sequence>MARPGSRKLRIACPLLALFAANLLSRRSCSKCRVDQAQENDRSSVDLLDGRGWAFGITRGSIGASSCHLASASLSLRSRRRNPQFQDKPSEKTLLPTTKRDRSAAYLVAMAVVAAGAAASQSGDPPAGSSGKWTDRLIQ</sequence>
<evidence type="ECO:0000313" key="3">
    <source>
        <dbReference type="EMBL" id="CAE8598454.1"/>
    </source>
</evidence>
<reference evidence="3" key="1">
    <citation type="submission" date="2021-02" db="EMBL/GenBank/DDBJ databases">
        <authorList>
            <person name="Dougan E. K."/>
            <person name="Rhodes N."/>
            <person name="Thang M."/>
            <person name="Chan C."/>
        </authorList>
    </citation>
    <scope>NUCLEOTIDE SEQUENCE</scope>
</reference>
<organism evidence="3 4">
    <name type="scientific">Polarella glacialis</name>
    <name type="common">Dinoflagellate</name>
    <dbReference type="NCBI Taxonomy" id="89957"/>
    <lineage>
        <taxon>Eukaryota</taxon>
        <taxon>Sar</taxon>
        <taxon>Alveolata</taxon>
        <taxon>Dinophyceae</taxon>
        <taxon>Suessiales</taxon>
        <taxon>Suessiaceae</taxon>
        <taxon>Polarella</taxon>
    </lineage>
</organism>
<gene>
    <name evidence="3" type="ORF">PGLA1383_LOCUS16862</name>
</gene>
<keyword evidence="4" id="KW-1185">Reference proteome</keyword>
<dbReference type="AlphaFoldDB" id="A0A813EJQ1"/>
<feature type="compositionally biased region" description="Low complexity" evidence="1">
    <location>
        <begin position="116"/>
        <end position="131"/>
    </location>
</feature>
<feature type="region of interest" description="Disordered" evidence="1">
    <location>
        <begin position="78"/>
        <end position="98"/>
    </location>
</feature>
<keyword evidence="2" id="KW-0732">Signal</keyword>
<evidence type="ECO:0000256" key="2">
    <source>
        <dbReference type="SAM" id="SignalP"/>
    </source>
</evidence>
<evidence type="ECO:0000313" key="4">
    <source>
        <dbReference type="Proteomes" id="UP000654075"/>
    </source>
</evidence>
<feature type="chain" id="PRO_5032845563" evidence="2">
    <location>
        <begin position="26"/>
        <end position="139"/>
    </location>
</feature>
<proteinExistence type="predicted"/>
<dbReference type="Proteomes" id="UP000654075">
    <property type="component" value="Unassembled WGS sequence"/>
</dbReference>
<comment type="caution">
    <text evidence="3">The sequence shown here is derived from an EMBL/GenBank/DDBJ whole genome shotgun (WGS) entry which is preliminary data.</text>
</comment>
<accession>A0A813EJQ1</accession>
<feature type="non-terminal residue" evidence="3">
    <location>
        <position position="139"/>
    </location>
</feature>